<dbReference type="GO" id="GO:0046872">
    <property type="term" value="F:metal ion binding"/>
    <property type="evidence" value="ECO:0007669"/>
    <property type="project" value="InterPro"/>
</dbReference>
<dbReference type="NCBIfam" id="TIGR03083">
    <property type="entry name" value="maleylpyruvate isomerase family mycothiol-dependent enzyme"/>
    <property type="match status" value="1"/>
</dbReference>
<sequence length="278" mass="30452">MDALLPVDTIDLFPVLDQHLFGLLAALTPPEWERPTLAPQWRVRDVALHLLDGNLRALSMLRDGYFGVAPAGNTYPGLVAFLDQLNADWVRAGQRLSPAVIRGLLVQSGAEYNQFLAGLEPMAPATFAVGWAGETTSPNWFHIARDYTEKWHHQQQIRQAVGQEAALLVPALYQPFLDTCVRALPHQYRVVPASVGTVVAFRAVGPVGGTWYLQRQADGWALGQAYSGRPDTTIELAGEVAWRPFTKSLPRQQAQAHIAISGDERLGLPVFGLTAVMG</sequence>
<dbReference type="Proteomes" id="UP000199249">
    <property type="component" value="Unassembled WGS sequence"/>
</dbReference>
<dbReference type="InterPro" id="IPR024344">
    <property type="entry name" value="MDMPI_metal-binding"/>
</dbReference>
<dbReference type="RefSeq" id="WP_092743751.1">
    <property type="nucleotide sequence ID" value="NZ_FNOV01000021.1"/>
</dbReference>
<dbReference type="OrthoDB" id="154293at2"/>
<evidence type="ECO:0000313" key="2">
    <source>
        <dbReference type="EMBL" id="SDY95412.1"/>
    </source>
</evidence>
<dbReference type="AlphaFoldDB" id="A0A1H3P2R4"/>
<dbReference type="InterPro" id="IPR034660">
    <property type="entry name" value="DinB/YfiT-like"/>
</dbReference>
<gene>
    <name evidence="2" type="ORF">SAMN04488069_12112</name>
</gene>
<dbReference type="InterPro" id="IPR017517">
    <property type="entry name" value="Maleyloyr_isom"/>
</dbReference>
<dbReference type="Gene3D" id="1.20.120.450">
    <property type="entry name" value="dinb family like domain"/>
    <property type="match status" value="1"/>
</dbReference>
<evidence type="ECO:0000259" key="1">
    <source>
        <dbReference type="Pfam" id="PF11716"/>
    </source>
</evidence>
<evidence type="ECO:0000313" key="3">
    <source>
        <dbReference type="Proteomes" id="UP000199249"/>
    </source>
</evidence>
<feature type="domain" description="Mycothiol-dependent maleylpyruvate isomerase metal-binding" evidence="1">
    <location>
        <begin position="20"/>
        <end position="157"/>
    </location>
</feature>
<dbReference type="STRING" id="651662.SAMN04488069_12112"/>
<organism evidence="2 3">
    <name type="scientific">Hymenobacter psychrophilus</name>
    <dbReference type="NCBI Taxonomy" id="651662"/>
    <lineage>
        <taxon>Bacteria</taxon>
        <taxon>Pseudomonadati</taxon>
        <taxon>Bacteroidota</taxon>
        <taxon>Cytophagia</taxon>
        <taxon>Cytophagales</taxon>
        <taxon>Hymenobacteraceae</taxon>
        <taxon>Hymenobacter</taxon>
    </lineage>
</organism>
<proteinExistence type="predicted"/>
<dbReference type="EMBL" id="FNOV01000021">
    <property type="protein sequence ID" value="SDY95412.1"/>
    <property type="molecule type" value="Genomic_DNA"/>
</dbReference>
<accession>A0A1H3P2R4</accession>
<dbReference type="Pfam" id="PF11716">
    <property type="entry name" value="MDMPI_N"/>
    <property type="match status" value="1"/>
</dbReference>
<keyword evidence="3" id="KW-1185">Reference proteome</keyword>
<protein>
    <submittedName>
        <fullName evidence="2">TIGR03083 family protein</fullName>
    </submittedName>
</protein>
<name>A0A1H3P2R4_9BACT</name>
<reference evidence="3" key="1">
    <citation type="submission" date="2016-10" db="EMBL/GenBank/DDBJ databases">
        <authorList>
            <person name="Varghese N."/>
            <person name="Submissions S."/>
        </authorList>
    </citation>
    <scope>NUCLEOTIDE SEQUENCE [LARGE SCALE GENOMIC DNA]</scope>
    <source>
        <strain evidence="3">CGMCC 1.8975</strain>
    </source>
</reference>
<dbReference type="SUPFAM" id="SSF109854">
    <property type="entry name" value="DinB/YfiT-like putative metalloenzymes"/>
    <property type="match status" value="1"/>
</dbReference>